<evidence type="ECO:0000256" key="1">
    <source>
        <dbReference type="ARBA" id="ARBA00022669"/>
    </source>
</evidence>
<evidence type="ECO:0000256" key="2">
    <source>
        <dbReference type="ARBA" id="ARBA00022729"/>
    </source>
</evidence>
<dbReference type="PANTHER" id="PTHR23301">
    <property type="entry name" value="CHITIN BINDING PERITROPHIN-A"/>
    <property type="match status" value="1"/>
</dbReference>
<dbReference type="Proteomes" id="UP000440578">
    <property type="component" value="Unassembled WGS sequence"/>
</dbReference>
<proteinExistence type="predicted"/>
<feature type="chain" id="PRO_5025688314" description="Chitin-binding type-2 domain-containing protein" evidence="6">
    <location>
        <begin position="19"/>
        <end position="232"/>
    </location>
</feature>
<dbReference type="GO" id="GO:0005576">
    <property type="term" value="C:extracellular region"/>
    <property type="evidence" value="ECO:0007669"/>
    <property type="project" value="InterPro"/>
</dbReference>
<keyword evidence="5" id="KW-0325">Glycoprotein</keyword>
<dbReference type="EMBL" id="VIIS01001642">
    <property type="protein sequence ID" value="KAF0295033.1"/>
    <property type="molecule type" value="Genomic_DNA"/>
</dbReference>
<sequence length="232" mass="25547">MSLRPLLLLCAALAVAGAANPRQLDAVRHFLEERHLPAGAAPSPRVVRVFTEPKQPEQPAPQAPTPTPSPWFDCPTTFGLYPDPYDCSKYFQCSYGVAFEEQCQPGLEFNPRSNSCDFPSNINPPCQAIPYPTDEAPAARPEEAAHSAAQRPSVHVQAAPEVHINVPKVPQVHVQKPALQQPHVQVQQPHVQVQQPHVQVQQPHAGLPQVHVEKPDVPHVHVQKSVLPRLLH</sequence>
<accession>A0A6A4VN15</accession>
<dbReference type="PANTHER" id="PTHR23301:SF107">
    <property type="entry name" value="LD20793P"/>
    <property type="match status" value="1"/>
</dbReference>
<keyword evidence="3" id="KW-0677">Repeat</keyword>
<dbReference type="PROSITE" id="PS50940">
    <property type="entry name" value="CHIT_BIND_II"/>
    <property type="match status" value="1"/>
</dbReference>
<keyword evidence="1" id="KW-0147">Chitin-binding</keyword>
<protein>
    <recommendedName>
        <fullName evidence="7">Chitin-binding type-2 domain-containing protein</fullName>
    </recommendedName>
</protein>
<evidence type="ECO:0000256" key="5">
    <source>
        <dbReference type="ARBA" id="ARBA00023180"/>
    </source>
</evidence>
<dbReference type="SUPFAM" id="SSF57625">
    <property type="entry name" value="Invertebrate chitin-binding proteins"/>
    <property type="match status" value="1"/>
</dbReference>
<name>A0A6A4VN15_AMPAM</name>
<evidence type="ECO:0000259" key="7">
    <source>
        <dbReference type="PROSITE" id="PS50940"/>
    </source>
</evidence>
<evidence type="ECO:0000256" key="3">
    <source>
        <dbReference type="ARBA" id="ARBA00022737"/>
    </source>
</evidence>
<dbReference type="InterPro" id="IPR051940">
    <property type="entry name" value="Chitin_bind-dev_reg"/>
</dbReference>
<reference evidence="8 9" key="1">
    <citation type="submission" date="2019-07" db="EMBL/GenBank/DDBJ databases">
        <title>Draft genome assembly of a fouling barnacle, Amphibalanus amphitrite (Darwin, 1854): The first reference genome for Thecostraca.</title>
        <authorList>
            <person name="Kim W."/>
        </authorList>
    </citation>
    <scope>NUCLEOTIDE SEQUENCE [LARGE SCALE GENOMIC DNA]</scope>
    <source>
        <strain evidence="8">SNU_AA5</strain>
        <tissue evidence="8">Soma without cirri and trophi</tissue>
    </source>
</reference>
<keyword evidence="9" id="KW-1185">Reference proteome</keyword>
<organism evidence="8 9">
    <name type="scientific">Amphibalanus amphitrite</name>
    <name type="common">Striped barnacle</name>
    <name type="synonym">Balanus amphitrite</name>
    <dbReference type="NCBI Taxonomy" id="1232801"/>
    <lineage>
        <taxon>Eukaryota</taxon>
        <taxon>Metazoa</taxon>
        <taxon>Ecdysozoa</taxon>
        <taxon>Arthropoda</taxon>
        <taxon>Crustacea</taxon>
        <taxon>Multicrustacea</taxon>
        <taxon>Cirripedia</taxon>
        <taxon>Thoracica</taxon>
        <taxon>Thoracicalcarea</taxon>
        <taxon>Balanomorpha</taxon>
        <taxon>Balanoidea</taxon>
        <taxon>Balanidae</taxon>
        <taxon>Amphibalaninae</taxon>
        <taxon>Amphibalanus</taxon>
    </lineage>
</organism>
<evidence type="ECO:0000313" key="8">
    <source>
        <dbReference type="EMBL" id="KAF0295033.1"/>
    </source>
</evidence>
<evidence type="ECO:0000313" key="9">
    <source>
        <dbReference type="Proteomes" id="UP000440578"/>
    </source>
</evidence>
<keyword evidence="2 6" id="KW-0732">Signal</keyword>
<dbReference type="AlphaFoldDB" id="A0A6A4VN15"/>
<dbReference type="OrthoDB" id="6382577at2759"/>
<dbReference type="InterPro" id="IPR002557">
    <property type="entry name" value="Chitin-bd_dom"/>
</dbReference>
<keyword evidence="4" id="KW-1015">Disulfide bond</keyword>
<feature type="domain" description="Chitin-binding type-2" evidence="7">
    <location>
        <begin position="71"/>
        <end position="128"/>
    </location>
</feature>
<dbReference type="SMART" id="SM00494">
    <property type="entry name" value="ChtBD2"/>
    <property type="match status" value="1"/>
</dbReference>
<dbReference type="Pfam" id="PF01607">
    <property type="entry name" value="CBM_14"/>
    <property type="match status" value="1"/>
</dbReference>
<gene>
    <name evidence="8" type="ORF">FJT64_000702</name>
</gene>
<evidence type="ECO:0000256" key="6">
    <source>
        <dbReference type="SAM" id="SignalP"/>
    </source>
</evidence>
<evidence type="ECO:0000256" key="4">
    <source>
        <dbReference type="ARBA" id="ARBA00023157"/>
    </source>
</evidence>
<dbReference type="InterPro" id="IPR036508">
    <property type="entry name" value="Chitin-bd_dom_sf"/>
</dbReference>
<feature type="signal peptide" evidence="6">
    <location>
        <begin position="1"/>
        <end position="18"/>
    </location>
</feature>
<comment type="caution">
    <text evidence="8">The sequence shown here is derived from an EMBL/GenBank/DDBJ whole genome shotgun (WGS) entry which is preliminary data.</text>
</comment>
<dbReference type="Gene3D" id="2.170.140.10">
    <property type="entry name" value="Chitin binding domain"/>
    <property type="match status" value="1"/>
</dbReference>
<dbReference type="GO" id="GO:0008061">
    <property type="term" value="F:chitin binding"/>
    <property type="evidence" value="ECO:0007669"/>
    <property type="project" value="UniProtKB-KW"/>
</dbReference>